<evidence type="ECO:0000313" key="4">
    <source>
        <dbReference type="Proteomes" id="UP000516373"/>
    </source>
</evidence>
<feature type="chain" id="PRO_5028868658" description="Small secreted hydrophilic protein" evidence="2">
    <location>
        <begin position="29"/>
        <end position="111"/>
    </location>
</feature>
<proteinExistence type="predicted"/>
<keyword evidence="2" id="KW-0732">Signal</keyword>
<evidence type="ECO:0000256" key="2">
    <source>
        <dbReference type="SAM" id="SignalP"/>
    </source>
</evidence>
<dbReference type="KEGG" id="stui:GCM10017668_17930"/>
<dbReference type="AlphaFoldDB" id="A0A7G1NE22"/>
<feature type="signal peptide" evidence="2">
    <location>
        <begin position="1"/>
        <end position="28"/>
    </location>
</feature>
<feature type="region of interest" description="Disordered" evidence="1">
    <location>
        <begin position="28"/>
        <end position="111"/>
    </location>
</feature>
<organism evidence="3 4">
    <name type="scientific">Streptomyces tuirus</name>
    <dbReference type="NCBI Taxonomy" id="68278"/>
    <lineage>
        <taxon>Bacteria</taxon>
        <taxon>Bacillati</taxon>
        <taxon>Actinomycetota</taxon>
        <taxon>Actinomycetes</taxon>
        <taxon>Kitasatosporales</taxon>
        <taxon>Streptomycetaceae</taxon>
        <taxon>Streptomyces</taxon>
    </lineage>
</organism>
<evidence type="ECO:0000313" key="3">
    <source>
        <dbReference type="EMBL" id="BCL19950.1"/>
    </source>
</evidence>
<protein>
    <recommendedName>
        <fullName evidence="5">Small secreted hydrophilic protein</fullName>
    </recommendedName>
</protein>
<dbReference type="Proteomes" id="UP000516373">
    <property type="component" value="Chromosome"/>
</dbReference>
<dbReference type="RefSeq" id="WP_190898151.1">
    <property type="nucleotide sequence ID" value="NZ_AP023439.1"/>
</dbReference>
<sequence>MVFSRRMAALSAVVLIPLGIAATSYALADSPASPRVPSQKVELDHGSPTPTPTSTLRPGRQATPPGATPGDEVVSRPPVTDSSASDDDDDDRGQGTGDDGPGDDDGPGSDG</sequence>
<gene>
    <name evidence="3" type="ORF">GCM10017668_17930</name>
</gene>
<feature type="compositionally biased region" description="Acidic residues" evidence="1">
    <location>
        <begin position="100"/>
        <end position="111"/>
    </location>
</feature>
<evidence type="ECO:0000256" key="1">
    <source>
        <dbReference type="SAM" id="MobiDB-lite"/>
    </source>
</evidence>
<name>A0A7G1NE22_9ACTN</name>
<reference evidence="3 4" key="1">
    <citation type="journal article" date="2014" name="Int. J. Syst. Evol. Microbiol.">
        <title>Complete genome sequence of Corynebacterium casei LMG S-19264T (=DSM 44701T), isolated from a smear-ripened cheese.</title>
        <authorList>
            <consortium name="US DOE Joint Genome Institute (JGI-PGF)"/>
            <person name="Walter F."/>
            <person name="Albersmeier A."/>
            <person name="Kalinowski J."/>
            <person name="Ruckert C."/>
        </authorList>
    </citation>
    <scope>NUCLEOTIDE SEQUENCE [LARGE SCALE GENOMIC DNA]</scope>
    <source>
        <strain evidence="3 4">JCM 4255</strain>
    </source>
</reference>
<accession>A0A7G1NE22</accession>
<dbReference type="EMBL" id="AP023439">
    <property type="protein sequence ID" value="BCL19950.1"/>
    <property type="molecule type" value="Genomic_DNA"/>
</dbReference>
<evidence type="ECO:0008006" key="5">
    <source>
        <dbReference type="Google" id="ProtNLM"/>
    </source>
</evidence>